<dbReference type="InterPro" id="IPR006439">
    <property type="entry name" value="HAD-SF_hydro_IA"/>
</dbReference>
<dbReference type="Proteomes" id="UP000263642">
    <property type="component" value="Unassembled WGS sequence"/>
</dbReference>
<dbReference type="Gene3D" id="1.10.150.240">
    <property type="entry name" value="Putative phosphatase, domain 2"/>
    <property type="match status" value="1"/>
</dbReference>
<evidence type="ECO:0000313" key="1">
    <source>
        <dbReference type="EMBL" id="HCO25382.1"/>
    </source>
</evidence>
<dbReference type="CDD" id="cd07505">
    <property type="entry name" value="HAD_BPGM-like"/>
    <property type="match status" value="1"/>
</dbReference>
<protein>
    <submittedName>
        <fullName evidence="1">HAD family phosphatase</fullName>
    </submittedName>
    <submittedName>
        <fullName evidence="2">Phosphorylated carbohydrates phosphatase</fullName>
        <ecNumber evidence="2">3.1.3.-</ecNumber>
    </submittedName>
</protein>
<dbReference type="AlphaFoldDB" id="A0A3D3RBB2"/>
<dbReference type="EMBL" id="CP042910">
    <property type="protein sequence ID" value="QEG16464.1"/>
    <property type="molecule type" value="Genomic_DNA"/>
</dbReference>
<dbReference type="GO" id="GO:0016787">
    <property type="term" value="F:hydrolase activity"/>
    <property type="evidence" value="ECO:0007669"/>
    <property type="project" value="UniProtKB-KW"/>
</dbReference>
<dbReference type="SFLD" id="SFLDG01129">
    <property type="entry name" value="C1.5:_HAD__Beta-PGM__Phosphata"/>
    <property type="match status" value="1"/>
</dbReference>
<dbReference type="PANTHER" id="PTHR18901">
    <property type="entry name" value="2-DEOXYGLUCOSE-6-PHOSPHATE PHOSPHATASE 2"/>
    <property type="match status" value="1"/>
</dbReference>
<dbReference type="Proteomes" id="UP000322887">
    <property type="component" value="Chromosome"/>
</dbReference>
<dbReference type="SUPFAM" id="SSF56784">
    <property type="entry name" value="HAD-like"/>
    <property type="match status" value="1"/>
</dbReference>
<keyword evidence="2" id="KW-0378">Hydrolase</keyword>
<dbReference type="EMBL" id="DQAY01000128">
    <property type="protein sequence ID" value="HCO25382.1"/>
    <property type="molecule type" value="Genomic_DNA"/>
</dbReference>
<dbReference type="InterPro" id="IPR023198">
    <property type="entry name" value="PGP-like_dom2"/>
</dbReference>
<dbReference type="PANTHER" id="PTHR18901:SF38">
    <property type="entry name" value="PSEUDOURIDINE-5'-PHOSPHATASE"/>
    <property type="match status" value="1"/>
</dbReference>
<dbReference type="SFLD" id="SFLDS00003">
    <property type="entry name" value="Haloacid_Dehalogenase"/>
    <property type="match status" value="1"/>
</dbReference>
<proteinExistence type="predicted"/>
<evidence type="ECO:0000313" key="2">
    <source>
        <dbReference type="EMBL" id="QEG16464.1"/>
    </source>
</evidence>
<dbReference type="Gene3D" id="3.40.50.1000">
    <property type="entry name" value="HAD superfamily/HAD-like"/>
    <property type="match status" value="1"/>
</dbReference>
<evidence type="ECO:0000313" key="3">
    <source>
        <dbReference type="Proteomes" id="UP000263642"/>
    </source>
</evidence>
<dbReference type="PRINTS" id="PR00413">
    <property type="entry name" value="HADHALOGNASE"/>
</dbReference>
<dbReference type="EC" id="3.1.3.-" evidence="2"/>
<sequence>MSDHLPIQAVAFDLDGLMFNTEHVFFLSGDALLQRRGKTMTPDILRGMMGRRALEGFEHLSSHLEKPEDPHELWLESQEIFRSLLQEHLKPMKGLFELLDYLEELDIPKCVATSSPRPYLETLLVQFDLTHRFPISLTAEDVTHGKPHPEIYLTAAEKMSVTPERMLVLEDSETGTKSGVGAGAYVVSIPHEYSNYGDFSSARFIADSLTDARVLDLFSPQHS</sequence>
<gene>
    <name evidence="1" type="ORF">DIT97_21045</name>
    <name evidence="2" type="ORF">GmarT_23290</name>
</gene>
<dbReference type="GeneID" id="98646905"/>
<name>A0A3D3RBB2_9PLAN</name>
<dbReference type="Pfam" id="PF13419">
    <property type="entry name" value="HAD_2"/>
    <property type="match status" value="1"/>
</dbReference>
<accession>A0A3D3RBB2</accession>
<keyword evidence="4" id="KW-1185">Reference proteome</keyword>
<dbReference type="InterPro" id="IPR023214">
    <property type="entry name" value="HAD_sf"/>
</dbReference>
<reference evidence="1 3" key="1">
    <citation type="journal article" date="2018" name="Nat. Biotechnol.">
        <title>A standardized bacterial taxonomy based on genome phylogeny substantially revises the tree of life.</title>
        <authorList>
            <person name="Parks D.H."/>
            <person name="Chuvochina M."/>
            <person name="Waite D.W."/>
            <person name="Rinke C."/>
            <person name="Skarshewski A."/>
            <person name="Chaumeil P.A."/>
            <person name="Hugenholtz P."/>
        </authorList>
    </citation>
    <scope>NUCLEOTIDE SEQUENCE [LARGE SCALE GENOMIC DNA]</scope>
    <source>
        <strain evidence="1">UBA9375</strain>
    </source>
</reference>
<evidence type="ECO:0000313" key="4">
    <source>
        <dbReference type="Proteomes" id="UP000322887"/>
    </source>
</evidence>
<dbReference type="InterPro" id="IPR036412">
    <property type="entry name" value="HAD-like_sf"/>
</dbReference>
<dbReference type="InterPro" id="IPR041492">
    <property type="entry name" value="HAD_2"/>
</dbReference>
<dbReference type="NCBIfam" id="TIGR01509">
    <property type="entry name" value="HAD-SF-IA-v3"/>
    <property type="match status" value="1"/>
</dbReference>
<reference evidence="2 4" key="2">
    <citation type="submission" date="2019-08" db="EMBL/GenBank/DDBJ databases">
        <title>Deep-cultivation of Planctomycetes and their phenomic and genomic characterization uncovers novel biology.</title>
        <authorList>
            <person name="Wiegand S."/>
            <person name="Jogler M."/>
            <person name="Boedeker C."/>
            <person name="Pinto D."/>
            <person name="Vollmers J."/>
            <person name="Rivas-Marin E."/>
            <person name="Kohn T."/>
            <person name="Peeters S.H."/>
            <person name="Heuer A."/>
            <person name="Rast P."/>
            <person name="Oberbeckmann S."/>
            <person name="Bunk B."/>
            <person name="Jeske O."/>
            <person name="Meyerdierks A."/>
            <person name="Storesund J.E."/>
            <person name="Kallscheuer N."/>
            <person name="Luecker S."/>
            <person name="Lage O.M."/>
            <person name="Pohl T."/>
            <person name="Merkel B.J."/>
            <person name="Hornburger P."/>
            <person name="Mueller R.-W."/>
            <person name="Bruemmer F."/>
            <person name="Labrenz M."/>
            <person name="Spormann A.M."/>
            <person name="Op den Camp H."/>
            <person name="Overmann J."/>
            <person name="Amann R."/>
            <person name="Jetten M.S.M."/>
            <person name="Mascher T."/>
            <person name="Medema M.H."/>
            <person name="Devos D.P."/>
            <person name="Kaster A.-K."/>
            <person name="Ovreas L."/>
            <person name="Rohde M."/>
            <person name="Galperin M.Y."/>
            <person name="Jogler C."/>
        </authorList>
    </citation>
    <scope>NUCLEOTIDE SEQUENCE [LARGE SCALE GENOMIC DNA]</scope>
    <source>
        <strain evidence="2 4">DSM 8797</strain>
    </source>
</reference>
<organism evidence="1 3">
    <name type="scientific">Gimesia maris</name>
    <dbReference type="NCBI Taxonomy" id="122"/>
    <lineage>
        <taxon>Bacteria</taxon>
        <taxon>Pseudomonadati</taxon>
        <taxon>Planctomycetota</taxon>
        <taxon>Planctomycetia</taxon>
        <taxon>Planctomycetales</taxon>
        <taxon>Planctomycetaceae</taxon>
        <taxon>Gimesia</taxon>
    </lineage>
</organism>
<dbReference type="RefSeq" id="WP_002647957.1">
    <property type="nucleotide sequence ID" value="NZ_CAXBMG010000007.1"/>
</dbReference>